<evidence type="ECO:0000256" key="1">
    <source>
        <dbReference type="SAM" id="SignalP"/>
    </source>
</evidence>
<dbReference type="Pfam" id="PF12079">
    <property type="entry name" value="DUF3558"/>
    <property type="match status" value="1"/>
</dbReference>
<dbReference type="EMBL" id="JBFAIH010000002">
    <property type="protein sequence ID" value="MEV0362455.1"/>
    <property type="molecule type" value="Genomic_DNA"/>
</dbReference>
<comment type="caution">
    <text evidence="2">The sequence shown here is derived from an EMBL/GenBank/DDBJ whole genome shotgun (WGS) entry which is preliminary data.</text>
</comment>
<protein>
    <submittedName>
        <fullName evidence="2">DUF3558 domain-containing protein</fullName>
    </submittedName>
</protein>
<proteinExistence type="predicted"/>
<dbReference type="Proteomes" id="UP001551658">
    <property type="component" value="Unassembled WGS sequence"/>
</dbReference>
<evidence type="ECO:0000313" key="3">
    <source>
        <dbReference type="Proteomes" id="UP001551658"/>
    </source>
</evidence>
<organism evidence="2 3">
    <name type="scientific">Nocardia fusca</name>
    <dbReference type="NCBI Taxonomy" id="941183"/>
    <lineage>
        <taxon>Bacteria</taxon>
        <taxon>Bacillati</taxon>
        <taxon>Actinomycetota</taxon>
        <taxon>Actinomycetes</taxon>
        <taxon>Mycobacteriales</taxon>
        <taxon>Nocardiaceae</taxon>
        <taxon>Nocardia</taxon>
    </lineage>
</organism>
<dbReference type="InterPro" id="IPR024520">
    <property type="entry name" value="DUF3558"/>
</dbReference>
<reference evidence="2 3" key="1">
    <citation type="submission" date="2024-06" db="EMBL/GenBank/DDBJ databases">
        <title>The Natural Products Discovery Center: Release of the First 8490 Sequenced Strains for Exploring Actinobacteria Biosynthetic Diversity.</title>
        <authorList>
            <person name="Kalkreuter E."/>
            <person name="Kautsar S.A."/>
            <person name="Yang D."/>
            <person name="Bader C.D."/>
            <person name="Teijaro C.N."/>
            <person name="Fluegel L."/>
            <person name="Davis C.M."/>
            <person name="Simpson J.R."/>
            <person name="Lauterbach L."/>
            <person name="Steele A.D."/>
            <person name="Gui C."/>
            <person name="Meng S."/>
            <person name="Li G."/>
            <person name="Viehrig K."/>
            <person name="Ye F."/>
            <person name="Su P."/>
            <person name="Kiefer A.F."/>
            <person name="Nichols A."/>
            <person name="Cepeda A.J."/>
            <person name="Yan W."/>
            <person name="Fan B."/>
            <person name="Jiang Y."/>
            <person name="Adhikari A."/>
            <person name="Zheng C.-J."/>
            <person name="Schuster L."/>
            <person name="Cowan T.M."/>
            <person name="Smanski M.J."/>
            <person name="Chevrette M.G."/>
            <person name="De Carvalho L.P.S."/>
            <person name="Shen B."/>
        </authorList>
    </citation>
    <scope>NUCLEOTIDE SEQUENCE [LARGE SCALE GENOMIC DNA]</scope>
    <source>
        <strain evidence="2 3">NPDC050671</strain>
    </source>
</reference>
<accession>A0ABV3F458</accession>
<feature type="signal peptide" evidence="1">
    <location>
        <begin position="1"/>
        <end position="24"/>
    </location>
</feature>
<evidence type="ECO:0000313" key="2">
    <source>
        <dbReference type="EMBL" id="MEV0362455.1"/>
    </source>
</evidence>
<dbReference type="RefSeq" id="WP_357974949.1">
    <property type="nucleotide sequence ID" value="NZ_JBFAIH010000002.1"/>
</dbReference>
<name>A0ABV3F458_9NOCA</name>
<sequence>MQRDVGSRVRRLWAVLLGSALVAATGCEVSGTATTAPAPTVLAPDTPPPATPPWTLAELVNHPCTVLGPDDLTRFGLTGPGEPELDSRPGYCHWSPPAPAPDGVAVFFAPNPWDRYGMLQDIERDKEHFRTLDIAGAPAFLVDRHRPGGHRNCMIWVQVASGGLFQVEFAPEVPTAGQDVCGPATALAEVIAERIR</sequence>
<gene>
    <name evidence="2" type="ORF">AB0H72_07105</name>
</gene>
<keyword evidence="3" id="KW-1185">Reference proteome</keyword>
<feature type="chain" id="PRO_5047183303" evidence="1">
    <location>
        <begin position="25"/>
        <end position="196"/>
    </location>
</feature>
<dbReference type="PROSITE" id="PS51257">
    <property type="entry name" value="PROKAR_LIPOPROTEIN"/>
    <property type="match status" value="1"/>
</dbReference>
<keyword evidence="1" id="KW-0732">Signal</keyword>